<dbReference type="Proteomes" id="UP000681722">
    <property type="component" value="Unassembled WGS sequence"/>
</dbReference>
<comment type="caution">
    <text evidence="3">The sequence shown here is derived from an EMBL/GenBank/DDBJ whole genome shotgun (WGS) entry which is preliminary data.</text>
</comment>
<dbReference type="SUPFAM" id="SSF51197">
    <property type="entry name" value="Clavaminate synthase-like"/>
    <property type="match status" value="1"/>
</dbReference>
<name>A0A814NJS1_9BILA</name>
<dbReference type="EMBL" id="CAJNOK010012873">
    <property type="protein sequence ID" value="CAF1173129.1"/>
    <property type="molecule type" value="Genomic_DNA"/>
</dbReference>
<accession>A0A814NJS1</accession>
<dbReference type="Proteomes" id="UP000663829">
    <property type="component" value="Unassembled WGS sequence"/>
</dbReference>
<dbReference type="InterPro" id="IPR007817">
    <property type="entry name" value="Isocyanide_synthase_DIT1"/>
</dbReference>
<dbReference type="Proteomes" id="UP000682733">
    <property type="component" value="Unassembled WGS sequence"/>
</dbReference>
<dbReference type="Gene3D" id="3.60.130.10">
    <property type="entry name" value="Clavaminate synthase-like"/>
    <property type="match status" value="1"/>
</dbReference>
<dbReference type="PANTHER" id="PTHR37285:SF5">
    <property type="entry name" value="SPORE WALL MATURATION PROTEIN DIT1"/>
    <property type="match status" value="1"/>
</dbReference>
<evidence type="ECO:0000313" key="7">
    <source>
        <dbReference type="Proteomes" id="UP000663829"/>
    </source>
</evidence>
<reference evidence="3" key="1">
    <citation type="submission" date="2021-02" db="EMBL/GenBank/DDBJ databases">
        <authorList>
            <person name="Nowell W R."/>
        </authorList>
    </citation>
    <scope>NUCLEOTIDE SEQUENCE</scope>
</reference>
<evidence type="ECO:0000256" key="1">
    <source>
        <dbReference type="ARBA" id="ARBA00023002"/>
    </source>
</evidence>
<dbReference type="EMBL" id="CAJNOQ010005242">
    <property type="protein sequence ID" value="CAF1091441.1"/>
    <property type="molecule type" value="Genomic_DNA"/>
</dbReference>
<evidence type="ECO:0000313" key="5">
    <source>
        <dbReference type="EMBL" id="CAF3856928.1"/>
    </source>
</evidence>
<evidence type="ECO:0000259" key="2">
    <source>
        <dbReference type="Pfam" id="PF02668"/>
    </source>
</evidence>
<dbReference type="PANTHER" id="PTHR37285">
    <property type="entry name" value="SPORE WALL MATURATION PROTEIN DIT1"/>
    <property type="match status" value="1"/>
</dbReference>
<dbReference type="AlphaFoldDB" id="A0A814NJS1"/>
<feature type="domain" description="TauD/TfdA-like" evidence="2">
    <location>
        <begin position="334"/>
        <end position="591"/>
    </location>
</feature>
<dbReference type="EMBL" id="CAJOBC010005242">
    <property type="protein sequence ID" value="CAF3856928.1"/>
    <property type="molecule type" value="Genomic_DNA"/>
</dbReference>
<keyword evidence="7" id="KW-1185">Reference proteome</keyword>
<keyword evidence="1" id="KW-0560">Oxidoreductase</keyword>
<sequence length="594" mass="68917">MSSLELKIIDILESNLLAIRSTSQDDLYAEHGRDVLLKKVQTFMQENRPIELLVPAFPCKSPNLKKVCGKLPDGGELYALEYLNEICREISFLYEHGCKLVVWSDGRVFGDLIGVPEVDIATYEHLLKYYSMTMTHIQWDSMNNYVGTGNGESLMKIYGTPTFAFDQWLLESESNREQFVHLRKFMEDDLGNSAKYKDLSRRQLKSQMSLIAEQMITRNEALTNLLKQHYPKHIRLSIHQHPNSGEKFTIRFFKDSGGRSVLRTPWQNVLVISVEGSLDLMPYRKLHLQSQHVPIMFKNQIWCFVQLPQNSPVSVASTIKLSLLGESPRFGLSIDLSKKIDVFQLDVAWMKMLLEKFGLVVLRRCQNSLDKDNYSQFCEQFSPPVMWKFGSLLSIKPQLTPDSSHTSLDSMPLHFDLSFPPEYLFKTGSYNDYVPQYFMLYSVKAPPEHGNGKTTFVNGRLLLESLEEKDILHWKTIDVSSSMPLSYYGGKTYVYPMIMSHPKTNENIFRYLEISNNVIHPVESKCSINSVEMDTETFQKFNSIMKQTMRDPKWYMEHTWNDDDLVIVENHLLLHGRTAITEETERELWRIQVY</sequence>
<dbReference type="Proteomes" id="UP000677228">
    <property type="component" value="Unassembled WGS sequence"/>
</dbReference>
<gene>
    <name evidence="3" type="ORF">GPM918_LOCUS18281</name>
    <name evidence="4" type="ORF">OVA965_LOCUS22674</name>
    <name evidence="5" type="ORF">SRO942_LOCUS18278</name>
    <name evidence="6" type="ORF">TMI583_LOCUS23388</name>
</gene>
<dbReference type="Pfam" id="PF05141">
    <property type="entry name" value="DIT1_PvcA"/>
    <property type="match status" value="1"/>
</dbReference>
<dbReference type="Pfam" id="PF02668">
    <property type="entry name" value="TauD"/>
    <property type="match status" value="1"/>
</dbReference>
<evidence type="ECO:0000313" key="6">
    <source>
        <dbReference type="EMBL" id="CAF3984362.1"/>
    </source>
</evidence>
<proteinExistence type="predicted"/>
<dbReference type="InterPro" id="IPR003819">
    <property type="entry name" value="TauD/TfdA-like"/>
</dbReference>
<dbReference type="InterPro" id="IPR042098">
    <property type="entry name" value="TauD-like_sf"/>
</dbReference>
<dbReference type="GO" id="GO:0016491">
    <property type="term" value="F:oxidoreductase activity"/>
    <property type="evidence" value="ECO:0007669"/>
    <property type="project" value="UniProtKB-KW"/>
</dbReference>
<organism evidence="3 7">
    <name type="scientific">Didymodactylos carnosus</name>
    <dbReference type="NCBI Taxonomy" id="1234261"/>
    <lineage>
        <taxon>Eukaryota</taxon>
        <taxon>Metazoa</taxon>
        <taxon>Spiralia</taxon>
        <taxon>Gnathifera</taxon>
        <taxon>Rotifera</taxon>
        <taxon>Eurotatoria</taxon>
        <taxon>Bdelloidea</taxon>
        <taxon>Philodinida</taxon>
        <taxon>Philodinidae</taxon>
        <taxon>Didymodactylos</taxon>
    </lineage>
</organism>
<dbReference type="OrthoDB" id="10021843at2759"/>
<protein>
    <recommendedName>
        <fullName evidence="2">TauD/TfdA-like domain-containing protein</fullName>
    </recommendedName>
</protein>
<dbReference type="EMBL" id="CAJOBA010034398">
    <property type="protein sequence ID" value="CAF3984362.1"/>
    <property type="molecule type" value="Genomic_DNA"/>
</dbReference>
<evidence type="ECO:0000313" key="4">
    <source>
        <dbReference type="EMBL" id="CAF1173129.1"/>
    </source>
</evidence>
<evidence type="ECO:0000313" key="3">
    <source>
        <dbReference type="EMBL" id="CAF1091441.1"/>
    </source>
</evidence>